<dbReference type="AlphaFoldDB" id="A0A0F8X0W7"/>
<gene>
    <name evidence="1" type="ORF">LCGC14_3001170</name>
</gene>
<feature type="non-terminal residue" evidence="1">
    <location>
        <position position="1"/>
    </location>
</feature>
<comment type="caution">
    <text evidence="1">The sequence shown here is derived from an EMBL/GenBank/DDBJ whole genome shotgun (WGS) entry which is preliminary data.</text>
</comment>
<sequence length="195" mass="21156">LDIVDQAARIFDAQLGIGGDDLHLDDALGRVIADLDHVAVKVIGGFVGGIFGQALDRVDRGVAELRFKAQILVQAQHRVARLQIALDRDAVLAGGKARARKQPAQCAAGRAVGLLDDEFRETNTDIEKSLQAQAEISFKAGQESGCYAEGWASGIREVVDWVEKMNISLDIFDHVAIEGDAWQAKLKELGIDEIR</sequence>
<accession>A0A0F8X0W7</accession>
<name>A0A0F8X0W7_9ZZZZ</name>
<evidence type="ECO:0000313" key="1">
    <source>
        <dbReference type="EMBL" id="KKK62752.1"/>
    </source>
</evidence>
<protein>
    <submittedName>
        <fullName evidence="1">Uncharacterized protein</fullName>
    </submittedName>
</protein>
<dbReference type="EMBL" id="LAZR01061845">
    <property type="protein sequence ID" value="KKK62752.1"/>
    <property type="molecule type" value="Genomic_DNA"/>
</dbReference>
<organism evidence="1">
    <name type="scientific">marine sediment metagenome</name>
    <dbReference type="NCBI Taxonomy" id="412755"/>
    <lineage>
        <taxon>unclassified sequences</taxon>
        <taxon>metagenomes</taxon>
        <taxon>ecological metagenomes</taxon>
    </lineage>
</organism>
<proteinExistence type="predicted"/>
<reference evidence="1" key="1">
    <citation type="journal article" date="2015" name="Nature">
        <title>Complex archaea that bridge the gap between prokaryotes and eukaryotes.</title>
        <authorList>
            <person name="Spang A."/>
            <person name="Saw J.H."/>
            <person name="Jorgensen S.L."/>
            <person name="Zaremba-Niedzwiedzka K."/>
            <person name="Martijn J."/>
            <person name="Lind A.E."/>
            <person name="van Eijk R."/>
            <person name="Schleper C."/>
            <person name="Guy L."/>
            <person name="Ettema T.J."/>
        </authorList>
    </citation>
    <scope>NUCLEOTIDE SEQUENCE</scope>
</reference>